<evidence type="ECO:0008006" key="3">
    <source>
        <dbReference type="Google" id="ProtNLM"/>
    </source>
</evidence>
<evidence type="ECO:0000313" key="2">
    <source>
        <dbReference type="Proteomes" id="UP001165393"/>
    </source>
</evidence>
<reference evidence="1 2" key="1">
    <citation type="journal article" date="2013" name="Antonie Van Leeuwenhoek">
        <title>Echinimonas agarilytica gen. nov., sp. nov., a new gammaproteobacterium isolated from the sea urchin Strongylocentrotus intermedius.</title>
        <authorList>
            <person name="Nedashkovskaya O.I."/>
            <person name="Stenkova A.M."/>
            <person name="Zhukova N.V."/>
            <person name="Van Trappen S."/>
            <person name="Lee J.S."/>
            <person name="Kim S.B."/>
        </authorList>
    </citation>
    <scope>NUCLEOTIDE SEQUENCE [LARGE SCALE GENOMIC DNA]</scope>
    <source>
        <strain evidence="1 2">KMM 6351</strain>
    </source>
</reference>
<proteinExistence type="predicted"/>
<accession>A0AA41W7H5</accession>
<dbReference type="AlphaFoldDB" id="A0AA41W7H5"/>
<keyword evidence="2" id="KW-1185">Reference proteome</keyword>
<comment type="caution">
    <text evidence="1">The sequence shown here is derived from an EMBL/GenBank/DDBJ whole genome shotgun (WGS) entry which is preliminary data.</text>
</comment>
<protein>
    <recommendedName>
        <fullName evidence="3">DNA repair protein</fullName>
    </recommendedName>
</protein>
<evidence type="ECO:0000313" key="1">
    <source>
        <dbReference type="EMBL" id="MCM2679773.1"/>
    </source>
</evidence>
<name>A0AA41W7H5_9GAMM</name>
<dbReference type="Proteomes" id="UP001165393">
    <property type="component" value="Unassembled WGS sequence"/>
</dbReference>
<dbReference type="RefSeq" id="WP_251261210.1">
    <property type="nucleotide sequence ID" value="NZ_JAMQGP010000003.1"/>
</dbReference>
<organism evidence="1 2">
    <name type="scientific">Echinimonas agarilytica</name>
    <dbReference type="NCBI Taxonomy" id="1215918"/>
    <lineage>
        <taxon>Bacteria</taxon>
        <taxon>Pseudomonadati</taxon>
        <taxon>Pseudomonadota</taxon>
        <taxon>Gammaproteobacteria</taxon>
        <taxon>Alteromonadales</taxon>
        <taxon>Echinimonadaceae</taxon>
        <taxon>Echinimonas</taxon>
    </lineage>
</organism>
<sequence>MSGMSLVVVALVVLLVVLMIVVNLVQQQKEKKETEKRQESVRQKAIIDETEEVMLLSSKIPMSSNVVSMLLNRIGNALQSWNRVAPTNDLKQRLKDIKKQQANIKTGYREIAEATFTIPDNEKHAVQMLQGIKKLRLLLRAEHNKGTVPPAIFVEEEKRIDRLMIRINLDNLVSRATSSLLTQQIGSCRQMLDKAEAIVASVAVPDDYVKSKIASINDMRAQIQEITQKAEAENMAKVQTPAEDEQFTQKKW</sequence>
<dbReference type="EMBL" id="JAMQGP010000003">
    <property type="protein sequence ID" value="MCM2679773.1"/>
    <property type="molecule type" value="Genomic_DNA"/>
</dbReference>
<gene>
    <name evidence="1" type="ORF">NAF29_08860</name>
</gene>